<dbReference type="PANTHER" id="PTHR28058">
    <property type="entry name" value="37S RIBOSOMAL PROTEIN MRP51, MITOCHONDRIAL"/>
    <property type="match status" value="1"/>
</dbReference>
<dbReference type="Pfam" id="PF11709">
    <property type="entry name" value="Mit_ribos_Mrp51"/>
    <property type="match status" value="1"/>
</dbReference>
<evidence type="ECO:0000313" key="1">
    <source>
        <dbReference type="EMBL" id="QID82859.1"/>
    </source>
</evidence>
<dbReference type="Proteomes" id="UP000501346">
    <property type="component" value="Chromosome ScXVI"/>
</dbReference>
<sequence length="344" mass="39327">MTLAELLGRSRIAQVANNHKPLTYTGKKFHPTHQIIETKPSTLYRQEWGLKSAIPSKIKSRYLVYNDLDTLERITTFEPRGGTQWNRLRFQEMGVPIVSNIGRQNPFFKDISRPEDESHAKLSLFKEMKGGTDNSPAAMEKRLKKITALIRSFQDEFKEWLVENHPDELKLNSNKLEDYVVKFLNKKLETKTNKKFNTEIIGTGGLSYSLPGKLKNSPNGVIQRTVVPGRVLNVVKENNDNKWLAAIGGFVADVVFFQSPPSSFNSMGDFIRMKTFLFEILEASMEKNGSVSMHARLLEPQNDKTREFFNKRPIYKPLTSRRARRPSVGNIQEANNLLNIIKGN</sequence>
<dbReference type="OrthoDB" id="2735536at2759"/>
<dbReference type="EMBL" id="CP048997">
    <property type="protein sequence ID" value="QID82859.1"/>
    <property type="molecule type" value="Genomic_DNA"/>
</dbReference>
<evidence type="ECO:0000313" key="2">
    <source>
        <dbReference type="Proteomes" id="UP000501346"/>
    </source>
</evidence>
<organism evidence="1 2">
    <name type="scientific">Saccharomyces pastorianus</name>
    <name type="common">Lager yeast</name>
    <name type="synonym">Saccharomyces cerevisiae x Saccharomyces eubayanus</name>
    <dbReference type="NCBI Taxonomy" id="27292"/>
    <lineage>
        <taxon>Eukaryota</taxon>
        <taxon>Fungi</taxon>
        <taxon>Dikarya</taxon>
        <taxon>Ascomycota</taxon>
        <taxon>Saccharomycotina</taxon>
        <taxon>Saccharomycetes</taxon>
        <taxon>Saccharomycetales</taxon>
        <taxon>Saccharomycetaceae</taxon>
        <taxon>Saccharomyces</taxon>
    </lineage>
</organism>
<dbReference type="GO" id="GO:0003735">
    <property type="term" value="F:structural constituent of ribosome"/>
    <property type="evidence" value="ECO:0007669"/>
    <property type="project" value="TreeGrafter"/>
</dbReference>
<dbReference type="AlphaFoldDB" id="A0A6C1E1J2"/>
<protein>
    <submittedName>
        <fullName evidence="1">Mitochondrial ribosomal small subunit component</fullName>
    </submittedName>
</protein>
<keyword evidence="2" id="KW-1185">Reference proteome</keyword>
<reference evidence="1 2" key="1">
    <citation type="journal article" date="2019" name="BMC Genomics">
        <title>Chromosome level assembly and comparative genome analysis confirm lager-brewing yeasts originated from a single hybridization.</title>
        <authorList>
            <person name="Salazar A.N."/>
            <person name="Gorter de Vries A.R."/>
            <person name="van den Broek M."/>
            <person name="Brouwers N."/>
            <person name="de la Torre Cortes P."/>
            <person name="Kuijpers N.G.A."/>
            <person name="Daran J.G."/>
            <person name="Abeel T."/>
        </authorList>
    </citation>
    <scope>NUCLEOTIDE SEQUENCE [LARGE SCALE GENOMIC DNA]</scope>
    <source>
        <strain evidence="1 2">CBS 1483</strain>
    </source>
</reference>
<proteinExistence type="predicted"/>
<gene>
    <name evidence="1" type="primary">MRP51_1</name>
    <name evidence="1" type="ORF">GRS66_005291</name>
</gene>
<dbReference type="PIRSF" id="PIRSF018156">
    <property type="entry name" value="MRPL51_fungal"/>
    <property type="match status" value="1"/>
</dbReference>
<accession>A0A6C1E1J2</accession>
<dbReference type="InterPro" id="IPR016712">
    <property type="entry name" value="Rbsml_bS1m-like"/>
</dbReference>
<dbReference type="GO" id="GO:0070124">
    <property type="term" value="P:mitochondrial translational initiation"/>
    <property type="evidence" value="ECO:0007669"/>
    <property type="project" value="TreeGrafter"/>
</dbReference>
<dbReference type="PANTHER" id="PTHR28058:SF1">
    <property type="entry name" value="SMALL RIBOSOMAL SUBUNIT PROTEIN BS1M"/>
    <property type="match status" value="1"/>
</dbReference>
<dbReference type="GO" id="GO:0005763">
    <property type="term" value="C:mitochondrial small ribosomal subunit"/>
    <property type="evidence" value="ECO:0007669"/>
    <property type="project" value="TreeGrafter"/>
</dbReference>
<name>A0A6C1E1J2_SACPS</name>